<organism evidence="1 2">
    <name type="scientific">Eumeta variegata</name>
    <name type="common">Bagworm moth</name>
    <name type="synonym">Eumeta japonica</name>
    <dbReference type="NCBI Taxonomy" id="151549"/>
    <lineage>
        <taxon>Eukaryota</taxon>
        <taxon>Metazoa</taxon>
        <taxon>Ecdysozoa</taxon>
        <taxon>Arthropoda</taxon>
        <taxon>Hexapoda</taxon>
        <taxon>Insecta</taxon>
        <taxon>Pterygota</taxon>
        <taxon>Neoptera</taxon>
        <taxon>Endopterygota</taxon>
        <taxon>Lepidoptera</taxon>
        <taxon>Glossata</taxon>
        <taxon>Ditrysia</taxon>
        <taxon>Tineoidea</taxon>
        <taxon>Psychidae</taxon>
        <taxon>Oiketicinae</taxon>
        <taxon>Eumeta</taxon>
    </lineage>
</organism>
<evidence type="ECO:0000313" key="1">
    <source>
        <dbReference type="EMBL" id="GBP47551.1"/>
    </source>
</evidence>
<name>A0A4C1W921_EUMVA</name>
<sequence>MFRRDLITISVGNDEQDWNQDRNLDTAARRNGVITRDAPVQRGRVTLGDYGFPVSPIITESGFALHFSLKFSVTMVQQSDSSLYIKSCIRLPGYQAPAE</sequence>
<dbReference type="AlphaFoldDB" id="A0A4C1W921"/>
<keyword evidence="2" id="KW-1185">Reference proteome</keyword>
<reference evidence="1 2" key="1">
    <citation type="journal article" date="2019" name="Commun. Biol.">
        <title>The bagworm genome reveals a unique fibroin gene that provides high tensile strength.</title>
        <authorList>
            <person name="Kono N."/>
            <person name="Nakamura H."/>
            <person name="Ohtoshi R."/>
            <person name="Tomita M."/>
            <person name="Numata K."/>
            <person name="Arakawa K."/>
        </authorList>
    </citation>
    <scope>NUCLEOTIDE SEQUENCE [LARGE SCALE GENOMIC DNA]</scope>
</reference>
<comment type="caution">
    <text evidence="1">The sequence shown here is derived from an EMBL/GenBank/DDBJ whole genome shotgun (WGS) entry which is preliminary data.</text>
</comment>
<evidence type="ECO:0000313" key="2">
    <source>
        <dbReference type="Proteomes" id="UP000299102"/>
    </source>
</evidence>
<accession>A0A4C1W921</accession>
<gene>
    <name evidence="1" type="ORF">EVAR_40107_1</name>
</gene>
<proteinExistence type="predicted"/>
<dbReference type="EMBL" id="BGZK01000504">
    <property type="protein sequence ID" value="GBP47551.1"/>
    <property type="molecule type" value="Genomic_DNA"/>
</dbReference>
<protein>
    <submittedName>
        <fullName evidence="1">Uncharacterized protein</fullName>
    </submittedName>
</protein>
<dbReference type="Proteomes" id="UP000299102">
    <property type="component" value="Unassembled WGS sequence"/>
</dbReference>